<keyword evidence="2" id="KW-1185">Reference proteome</keyword>
<evidence type="ECO:0000313" key="2">
    <source>
        <dbReference type="Proteomes" id="UP000596857"/>
    </source>
</evidence>
<protein>
    <recommendedName>
        <fullName evidence="3">Galactose mutarotase</fullName>
    </recommendedName>
</protein>
<reference evidence="1 2" key="1">
    <citation type="submission" date="2019-10" db="EMBL/GenBank/DDBJ databases">
        <title>Description of Paenibacillus terricola sp. nov.</title>
        <authorList>
            <person name="Carlier A."/>
            <person name="Qi S."/>
        </authorList>
    </citation>
    <scope>NUCLEOTIDE SEQUENCE [LARGE SCALE GENOMIC DNA]</scope>
    <source>
        <strain evidence="1 2">LMG 31459</strain>
    </source>
</reference>
<dbReference type="InterPro" id="IPR011013">
    <property type="entry name" value="Gal_mutarotase_sf_dom"/>
</dbReference>
<evidence type="ECO:0000313" key="1">
    <source>
        <dbReference type="EMBL" id="NOU79026.1"/>
    </source>
</evidence>
<organism evidence="1 2">
    <name type="scientific">Paenibacillus phytohabitans</name>
    <dbReference type="NCBI Taxonomy" id="2654978"/>
    <lineage>
        <taxon>Bacteria</taxon>
        <taxon>Bacillati</taxon>
        <taxon>Bacillota</taxon>
        <taxon>Bacilli</taxon>
        <taxon>Bacillales</taxon>
        <taxon>Paenibacillaceae</taxon>
        <taxon>Paenibacillus</taxon>
    </lineage>
</organism>
<accession>A0ABX1YFS4</accession>
<dbReference type="Proteomes" id="UP000596857">
    <property type="component" value="Unassembled WGS sequence"/>
</dbReference>
<evidence type="ECO:0008006" key="3">
    <source>
        <dbReference type="Google" id="ProtNLM"/>
    </source>
</evidence>
<dbReference type="EMBL" id="WHOB01000021">
    <property type="protein sequence ID" value="NOU79026.1"/>
    <property type="molecule type" value="Genomic_DNA"/>
</dbReference>
<sequence>MSDAAPDITQGTYAGFKSIVIEGEQIRLETVPAIGGKLVSILYKPTGKEWMLDSGSRPMRQPVYGSGFGEWDMSGWDECYPTVNSCALGMDIILQDHGEVWSLPWECRIDGGTVTGSVRSPRVPYQFTRTISFPSADRIRLDYRADNLSDGPIPFLWVPHPQFAITEPTRILLPESMEDMLCVYPGHSLKNGETYHRDVVSLISPAVTGDGRKLYYPHKVPAGSSGLYEEESGNFIILSVPADKVPYLGVWVDEGMFNDRVTCALEPSIGYYDSLEMAAGNGTAQIIPAHSSFSWHLELTLGAGIDHLNNQLRSGITL</sequence>
<dbReference type="SUPFAM" id="SSF74650">
    <property type="entry name" value="Galactose mutarotase-like"/>
    <property type="match status" value="1"/>
</dbReference>
<proteinExistence type="predicted"/>
<dbReference type="RefSeq" id="WP_171716959.1">
    <property type="nucleotide sequence ID" value="NZ_WHOB01000021.1"/>
</dbReference>
<comment type="caution">
    <text evidence="1">The sequence shown here is derived from an EMBL/GenBank/DDBJ whole genome shotgun (WGS) entry which is preliminary data.</text>
</comment>
<name>A0ABX1YFS4_9BACL</name>
<dbReference type="Gene3D" id="2.70.98.10">
    <property type="match status" value="1"/>
</dbReference>
<gene>
    <name evidence="1" type="ORF">GC101_09035</name>
</gene>
<dbReference type="InterPro" id="IPR014718">
    <property type="entry name" value="GH-type_carb-bd"/>
</dbReference>